<organism evidence="2 3">
    <name type="scientific">Thermosporothrix hazakensis</name>
    <dbReference type="NCBI Taxonomy" id="644383"/>
    <lineage>
        <taxon>Bacteria</taxon>
        <taxon>Bacillati</taxon>
        <taxon>Chloroflexota</taxon>
        <taxon>Ktedonobacteria</taxon>
        <taxon>Ktedonobacterales</taxon>
        <taxon>Thermosporotrichaceae</taxon>
        <taxon>Thermosporothrix</taxon>
    </lineage>
</organism>
<proteinExistence type="predicted"/>
<dbReference type="RefSeq" id="WP_111324145.1">
    <property type="nucleotide sequence ID" value="NZ_BIFX01000001.1"/>
</dbReference>
<dbReference type="AlphaFoldDB" id="A0A326U3J7"/>
<keyword evidence="3" id="KW-1185">Reference proteome</keyword>
<evidence type="ECO:0000259" key="1">
    <source>
        <dbReference type="SMART" id="SM00842"/>
    </source>
</evidence>
<dbReference type="InterPro" id="IPR043129">
    <property type="entry name" value="ATPase_NBD"/>
</dbReference>
<dbReference type="GO" id="GO:0051301">
    <property type="term" value="P:cell division"/>
    <property type="evidence" value="ECO:0007669"/>
    <property type="project" value="UniProtKB-KW"/>
</dbReference>
<keyword evidence="2" id="KW-0131">Cell cycle</keyword>
<dbReference type="InterPro" id="IPR050696">
    <property type="entry name" value="FtsA/MreB"/>
</dbReference>
<dbReference type="PANTHER" id="PTHR32432">
    <property type="entry name" value="CELL DIVISION PROTEIN FTSA-RELATED"/>
    <property type="match status" value="1"/>
</dbReference>
<dbReference type="InterPro" id="IPR003494">
    <property type="entry name" value="SHS2_FtsA"/>
</dbReference>
<reference evidence="2 3" key="1">
    <citation type="submission" date="2018-06" db="EMBL/GenBank/DDBJ databases">
        <title>Genomic Encyclopedia of Archaeal and Bacterial Type Strains, Phase II (KMG-II): from individual species to whole genera.</title>
        <authorList>
            <person name="Goeker M."/>
        </authorList>
    </citation>
    <scope>NUCLEOTIDE SEQUENCE [LARGE SCALE GENOMIC DNA]</scope>
    <source>
        <strain evidence="2 3">ATCC BAA-1881</strain>
    </source>
</reference>
<dbReference type="Pfam" id="PF14450">
    <property type="entry name" value="FtsA"/>
    <property type="match status" value="1"/>
</dbReference>
<dbReference type="Proteomes" id="UP000248806">
    <property type="component" value="Unassembled WGS sequence"/>
</dbReference>
<dbReference type="SUPFAM" id="SSF53067">
    <property type="entry name" value="Actin-like ATPase domain"/>
    <property type="match status" value="2"/>
</dbReference>
<gene>
    <name evidence="2" type="ORF">EI42_03792</name>
</gene>
<feature type="domain" description="SHS2" evidence="1">
    <location>
        <begin position="42"/>
        <end position="244"/>
    </location>
</feature>
<accession>A0A326U3J7</accession>
<name>A0A326U3J7_THEHA</name>
<evidence type="ECO:0000313" key="3">
    <source>
        <dbReference type="Proteomes" id="UP000248806"/>
    </source>
</evidence>
<keyword evidence="2" id="KW-0132">Cell division</keyword>
<dbReference type="OrthoDB" id="9769279at2"/>
<dbReference type="Gene3D" id="3.30.420.40">
    <property type="match status" value="1"/>
</dbReference>
<dbReference type="CDD" id="cd24004">
    <property type="entry name" value="ASKHA_NBD_PilM-like"/>
    <property type="match status" value="1"/>
</dbReference>
<comment type="caution">
    <text evidence="2">The sequence shown here is derived from an EMBL/GenBank/DDBJ whole genome shotgun (WGS) entry which is preliminary data.</text>
</comment>
<evidence type="ECO:0000313" key="2">
    <source>
        <dbReference type="EMBL" id="PZW26640.1"/>
    </source>
</evidence>
<sequence length="443" mass="47826">MMDLFQGWLKKLFTRGSDADGYYSETEVGYDEALDTGQSQLFTALDVGTAYAKAMIIEVQGDHAEVLGVGRYPQSYSHMADGIVTDIQGVIANCNEALLRAEKSAGTMAPAAVIGIAGELVKGASTHVSVTRQHPTRPITREELEQLIVSAQKKLLKNAKARIAAETGLSNVEVRLTNAAVISVRIDGQTVTNPIGFPGRYFSLTLFSAFAPLMQLGALEAVAQGLDLSLIAIVAEPYALARCLSMNAGTDSGAIFIDIGGGTTDIALVRQGGIEETRMFALGGRTFTRRIANSKGISLKDAERLKLSYSSGEMKGSAVEEIRSILEPECETWMDSVELLVEELSKGELLPPAIYVVGGGSGLSDIQRKLEAFPWTERLPFSRQPIVRTVLPEMVNHILDPQGLLQDAQDITPMALAFQAVELQNENSVLENALDNVIDRMHI</sequence>
<protein>
    <submittedName>
        <fullName evidence="2">Cell division protein FtsA</fullName>
    </submittedName>
</protein>
<dbReference type="SMART" id="SM00842">
    <property type="entry name" value="FtsA"/>
    <property type="match status" value="1"/>
</dbReference>
<dbReference type="EMBL" id="QKUF01000014">
    <property type="protein sequence ID" value="PZW26640.1"/>
    <property type="molecule type" value="Genomic_DNA"/>
</dbReference>